<proteinExistence type="predicted"/>
<sequence>MVTFGKSCDSDTIRIFKQGVVEQVQDIEIGPKLVAPGFRVVKTVLEGSSMEEGKDKKGWKWCGAANGRGEGVKEIGGKFNGEGVGVLVFIDEVKVIFNDGVIRREEAMEVVGEVKC</sequence>
<protein>
    <submittedName>
        <fullName evidence="1">Uncharacterized protein</fullName>
    </submittedName>
</protein>
<accession>A0AAN9JP30</accession>
<evidence type="ECO:0000313" key="2">
    <source>
        <dbReference type="Proteomes" id="UP001359559"/>
    </source>
</evidence>
<evidence type="ECO:0000313" key="1">
    <source>
        <dbReference type="EMBL" id="KAK7301651.1"/>
    </source>
</evidence>
<gene>
    <name evidence="1" type="ORF">RJT34_12521</name>
</gene>
<organism evidence="1 2">
    <name type="scientific">Clitoria ternatea</name>
    <name type="common">Butterfly pea</name>
    <dbReference type="NCBI Taxonomy" id="43366"/>
    <lineage>
        <taxon>Eukaryota</taxon>
        <taxon>Viridiplantae</taxon>
        <taxon>Streptophyta</taxon>
        <taxon>Embryophyta</taxon>
        <taxon>Tracheophyta</taxon>
        <taxon>Spermatophyta</taxon>
        <taxon>Magnoliopsida</taxon>
        <taxon>eudicotyledons</taxon>
        <taxon>Gunneridae</taxon>
        <taxon>Pentapetalae</taxon>
        <taxon>rosids</taxon>
        <taxon>fabids</taxon>
        <taxon>Fabales</taxon>
        <taxon>Fabaceae</taxon>
        <taxon>Papilionoideae</taxon>
        <taxon>50 kb inversion clade</taxon>
        <taxon>NPAAA clade</taxon>
        <taxon>indigoferoid/millettioid clade</taxon>
        <taxon>Phaseoleae</taxon>
        <taxon>Clitoria</taxon>
    </lineage>
</organism>
<name>A0AAN9JP30_CLITE</name>
<reference evidence="1 2" key="1">
    <citation type="submission" date="2024-01" db="EMBL/GenBank/DDBJ databases">
        <title>The genomes of 5 underutilized Papilionoideae crops provide insights into root nodulation and disease resistance.</title>
        <authorList>
            <person name="Yuan L."/>
        </authorList>
    </citation>
    <scope>NUCLEOTIDE SEQUENCE [LARGE SCALE GENOMIC DNA]</scope>
    <source>
        <strain evidence="1">LY-2023</strain>
        <tissue evidence="1">Leaf</tissue>
    </source>
</reference>
<dbReference type="EMBL" id="JAYKXN010000003">
    <property type="protein sequence ID" value="KAK7301651.1"/>
    <property type="molecule type" value="Genomic_DNA"/>
</dbReference>
<keyword evidence="2" id="KW-1185">Reference proteome</keyword>
<comment type="caution">
    <text evidence="1">The sequence shown here is derived from an EMBL/GenBank/DDBJ whole genome shotgun (WGS) entry which is preliminary data.</text>
</comment>
<dbReference type="AlphaFoldDB" id="A0AAN9JP30"/>
<dbReference type="Proteomes" id="UP001359559">
    <property type="component" value="Unassembled WGS sequence"/>
</dbReference>